<dbReference type="Gene3D" id="2.160.20.10">
    <property type="entry name" value="Single-stranded right-handed beta-helix, Pectin lyase-like"/>
    <property type="match status" value="2"/>
</dbReference>
<organism evidence="2 3">
    <name type="scientific">Pontibaca salina</name>
    <dbReference type="NCBI Taxonomy" id="2795731"/>
    <lineage>
        <taxon>Bacteria</taxon>
        <taxon>Pseudomonadati</taxon>
        <taxon>Pseudomonadota</taxon>
        <taxon>Alphaproteobacteria</taxon>
        <taxon>Rhodobacterales</taxon>
        <taxon>Roseobacteraceae</taxon>
        <taxon>Pontibaca</taxon>
    </lineage>
</organism>
<sequence>MNKAITDGILFMPPAFANGLDMWSSGDGTPGSDSYAGAANAAFVPADPEFGGCLELQKTESTQKLRYMGETPLLPGCYLQIRARIKAVSGNLPSVRIAGWAGAGGGDHVNGVVEVGPTVTLASYGDVVEIAAIVGSGARGGVDMAWGLEAIYGHFGLDLTGPNGGVLRIDDIEITDVTKLFVLDMMGRVDIRDFGAIGDGSTDNTAAFTAADLAANGRRLFVPAGDYYLGETVSLLSPVEFVGTVSMPADKMLLLTKGFDLPTYIAAFGNEELAFRKAFQALLNNVDHESLDMGGRKITVTGPIDMQAAVPNKASYATRRVLRNGQFTAAESTAWDTEIVTSQATYDPNDARILTNVTNIANVPVGALVTGDGVGREIYVQSKNTGAGEITLSAPLYDAAGTQTYEFHGFKYMLDFSGFSQLNQFSISDVEVQCNSLCSGIRLAPSGQTFSLRDCFISRPMDRGLTSIGAGCQGMLIDRCQFLSAEEPLDVEDRKTIALNANANDVKLRNNRATRFKHFAMLAGDNSMVIGNHFFQGDSVANGVRTAGLVIAGTYTCATITGNYVDNCFIEWTNEHDPSPAFIDGFSFSSMSITDNIFLASAVAPWFSYIVVKPYGAGHFLNGVTVNGNNFRAINGTIDRAERVDTSFAELNFSRIRDVTYTGNAYHGVDKKAASPLRLRYLQGTAAQNWVIDTDGELPFLGRARAVDAVVALGEIFNEQSAVKHAMPYARPEEGSDKSQVILTWDEATHGEVSVTVRVDI</sequence>
<comment type="caution">
    <text evidence="2">The sequence shown here is derived from an EMBL/GenBank/DDBJ whole genome shotgun (WGS) entry which is preliminary data.</text>
</comment>
<feature type="domain" description="Rhamnogalacturonase A/B/Epimerase-like pectate lyase" evidence="1">
    <location>
        <begin position="190"/>
        <end position="245"/>
    </location>
</feature>
<dbReference type="Pfam" id="PF12708">
    <property type="entry name" value="Pect-lyase_RHGA_epim"/>
    <property type="match status" value="1"/>
</dbReference>
<reference evidence="2" key="1">
    <citation type="submission" date="2020-12" db="EMBL/GenBank/DDBJ databases">
        <title>Pontibaca salina gen. nov., sp. nov., isolated from marine sediment.</title>
        <authorList>
            <person name="Bo J."/>
            <person name="Wang S."/>
            <person name="Song X."/>
            <person name="Du Z."/>
        </authorList>
    </citation>
    <scope>NUCLEOTIDE SEQUENCE</scope>
    <source>
        <strain evidence="2">S1109L</strain>
    </source>
</reference>
<accession>A0A934HS23</accession>
<keyword evidence="3" id="KW-1185">Reference proteome</keyword>
<protein>
    <submittedName>
        <fullName evidence="2">Right-handed parallel beta-helix repeat-containing protein</fullName>
    </submittedName>
</protein>
<dbReference type="EMBL" id="JAEIJD010000001">
    <property type="protein sequence ID" value="MBI6628584.1"/>
    <property type="molecule type" value="Genomic_DNA"/>
</dbReference>
<proteinExistence type="predicted"/>
<name>A0A934HS23_9RHOB</name>
<evidence type="ECO:0000313" key="3">
    <source>
        <dbReference type="Proteomes" id="UP000613255"/>
    </source>
</evidence>
<gene>
    <name evidence="2" type="ORF">JAO82_01705</name>
</gene>
<evidence type="ECO:0000259" key="1">
    <source>
        <dbReference type="Pfam" id="PF12708"/>
    </source>
</evidence>
<evidence type="ECO:0000313" key="2">
    <source>
        <dbReference type="EMBL" id="MBI6628584.1"/>
    </source>
</evidence>
<dbReference type="InterPro" id="IPR024535">
    <property type="entry name" value="RHGA/B-epi-like_pectate_lyase"/>
</dbReference>
<dbReference type="InterPro" id="IPR012334">
    <property type="entry name" value="Pectin_lyas_fold"/>
</dbReference>
<dbReference type="RefSeq" id="WP_198684597.1">
    <property type="nucleotide sequence ID" value="NZ_JAEIJD010000001.1"/>
</dbReference>
<dbReference type="InterPro" id="IPR011050">
    <property type="entry name" value="Pectin_lyase_fold/virulence"/>
</dbReference>
<dbReference type="AlphaFoldDB" id="A0A934HS23"/>
<dbReference type="SUPFAM" id="SSF51126">
    <property type="entry name" value="Pectin lyase-like"/>
    <property type="match status" value="1"/>
</dbReference>
<dbReference type="Proteomes" id="UP000613255">
    <property type="component" value="Unassembled WGS sequence"/>
</dbReference>